<organism evidence="11 12">
    <name type="scientific">Acrasis kona</name>
    <dbReference type="NCBI Taxonomy" id="1008807"/>
    <lineage>
        <taxon>Eukaryota</taxon>
        <taxon>Discoba</taxon>
        <taxon>Heterolobosea</taxon>
        <taxon>Tetramitia</taxon>
        <taxon>Eutetramitia</taxon>
        <taxon>Acrasidae</taxon>
        <taxon>Acrasis</taxon>
    </lineage>
</organism>
<proteinExistence type="inferred from homology"/>
<keyword evidence="2 9" id="KW-0001">2Fe-2S</keyword>
<dbReference type="GO" id="GO:0005743">
    <property type="term" value="C:mitochondrial inner membrane"/>
    <property type="evidence" value="ECO:0007669"/>
    <property type="project" value="UniProtKB-ARBA"/>
</dbReference>
<evidence type="ECO:0000256" key="4">
    <source>
        <dbReference type="ARBA" id="ARBA00022967"/>
    </source>
</evidence>
<evidence type="ECO:0000313" key="12">
    <source>
        <dbReference type="Proteomes" id="UP001431209"/>
    </source>
</evidence>
<sequence>MLSRTIRSVLTKTNKCFVNRTFTNCAPRFSGNALLEHVDTDDNRSELPFDFTPHYWEEANKILAKYPPHGKQSATVPLLDLAQRQCKGYVPIQAMHKIAEICGVPRKQVYENATFYAMFNRTPVGKYHVQVCVTTPCMLRGCDEIMEALEKHLGCKNGETDSEGLFTLGEMECMGACVNAPMVVISDYSNPPNFSYDFYEDLTVESAIEVLEKIRRGQKPTVGPQNGRPNSLGPQGRTSLFFDKGSEVQKPYCRDINAQPENKEQKK</sequence>
<feature type="binding site" evidence="9">
    <location>
        <position position="137"/>
    </location>
    <ligand>
        <name>[2Fe-2S] cluster</name>
        <dbReference type="ChEBI" id="CHEBI:190135"/>
    </ligand>
</feature>
<dbReference type="Pfam" id="PF01257">
    <property type="entry name" value="2Fe-2S_thioredx"/>
    <property type="match status" value="1"/>
</dbReference>
<dbReference type="GO" id="GO:0006120">
    <property type="term" value="P:mitochondrial electron transport, NADH to ubiquinone"/>
    <property type="evidence" value="ECO:0007669"/>
    <property type="project" value="UniProtKB-ARBA"/>
</dbReference>
<dbReference type="GO" id="GO:0098796">
    <property type="term" value="C:membrane protein complex"/>
    <property type="evidence" value="ECO:0007669"/>
    <property type="project" value="UniProtKB-ARBA"/>
</dbReference>
<keyword evidence="12" id="KW-1185">Reference proteome</keyword>
<dbReference type="PIRSF" id="PIRSF000216">
    <property type="entry name" value="NADH_DH_24kDa"/>
    <property type="match status" value="1"/>
</dbReference>
<protein>
    <submittedName>
        <fullName evidence="11">NADH dehydrogenase flavoprotein</fullName>
    </submittedName>
</protein>
<dbReference type="PANTHER" id="PTHR10371">
    <property type="entry name" value="NADH DEHYDROGENASE UBIQUINONE FLAVOPROTEIN 2, MITOCHONDRIAL"/>
    <property type="match status" value="1"/>
</dbReference>
<evidence type="ECO:0000256" key="2">
    <source>
        <dbReference type="ARBA" id="ARBA00022714"/>
    </source>
</evidence>
<name>A0AAW2ZK69_9EUKA</name>
<comment type="cofactor">
    <cofactor evidence="8">
        <name>[2Fe-2S] cluster</name>
        <dbReference type="ChEBI" id="CHEBI:190135"/>
    </cofactor>
</comment>
<feature type="region of interest" description="Disordered" evidence="10">
    <location>
        <begin position="215"/>
        <end position="267"/>
    </location>
</feature>
<dbReference type="GO" id="GO:0046872">
    <property type="term" value="F:metal ion binding"/>
    <property type="evidence" value="ECO:0007669"/>
    <property type="project" value="UniProtKB-KW"/>
</dbReference>
<dbReference type="InterPro" id="IPR041921">
    <property type="entry name" value="NuoE_N"/>
</dbReference>
<reference evidence="11 12" key="1">
    <citation type="submission" date="2024-03" db="EMBL/GenBank/DDBJ databases">
        <title>The Acrasis kona genome and developmental transcriptomes reveal deep origins of eukaryotic multicellular pathways.</title>
        <authorList>
            <person name="Sheikh S."/>
            <person name="Fu C.-J."/>
            <person name="Brown M.W."/>
            <person name="Baldauf S.L."/>
        </authorList>
    </citation>
    <scope>NUCLEOTIDE SEQUENCE [LARGE SCALE GENOMIC DNA]</scope>
    <source>
        <strain evidence="11 12">ATCC MYA-3509</strain>
    </source>
</reference>
<dbReference type="InterPro" id="IPR036249">
    <property type="entry name" value="Thioredoxin-like_sf"/>
</dbReference>
<dbReference type="EMBL" id="JAOPGA020001603">
    <property type="protein sequence ID" value="KAL0489830.1"/>
    <property type="molecule type" value="Genomic_DNA"/>
</dbReference>
<evidence type="ECO:0000256" key="3">
    <source>
        <dbReference type="ARBA" id="ARBA00022723"/>
    </source>
</evidence>
<feature type="compositionally biased region" description="Polar residues" evidence="10">
    <location>
        <begin position="223"/>
        <end position="238"/>
    </location>
</feature>
<comment type="caution">
    <text evidence="11">The sequence shown here is derived from an EMBL/GenBank/DDBJ whole genome shotgun (WGS) entry which is preliminary data.</text>
</comment>
<evidence type="ECO:0000256" key="6">
    <source>
        <dbReference type="ARBA" id="ARBA00023014"/>
    </source>
</evidence>
<dbReference type="GO" id="GO:1902494">
    <property type="term" value="C:catalytic complex"/>
    <property type="evidence" value="ECO:0007669"/>
    <property type="project" value="UniProtKB-ARBA"/>
</dbReference>
<comment type="similarity">
    <text evidence="1">Belongs to the complex I 24 kDa subunit family.</text>
</comment>
<keyword evidence="7" id="KW-0520">NAD</keyword>
<feature type="binding site" evidence="9">
    <location>
        <position position="132"/>
    </location>
    <ligand>
        <name>[2Fe-2S] cluster</name>
        <dbReference type="ChEBI" id="CHEBI:190135"/>
    </ligand>
</feature>
<feature type="binding site" evidence="9">
    <location>
        <position position="177"/>
    </location>
    <ligand>
        <name>[2Fe-2S] cluster</name>
        <dbReference type="ChEBI" id="CHEBI:190135"/>
    </ligand>
</feature>
<dbReference type="Gene3D" id="1.10.10.1590">
    <property type="entry name" value="NADH-quinone oxidoreductase subunit E"/>
    <property type="match status" value="1"/>
</dbReference>
<keyword evidence="3 9" id="KW-0479">Metal-binding</keyword>
<dbReference type="GO" id="GO:0051537">
    <property type="term" value="F:2 iron, 2 sulfur cluster binding"/>
    <property type="evidence" value="ECO:0007669"/>
    <property type="project" value="UniProtKB-KW"/>
</dbReference>
<keyword evidence="6 9" id="KW-0411">Iron-sulfur</keyword>
<keyword evidence="4" id="KW-1278">Translocase</keyword>
<keyword evidence="5 9" id="KW-0408">Iron</keyword>
<dbReference type="NCBIfam" id="TIGR01958">
    <property type="entry name" value="nuoE_fam"/>
    <property type="match status" value="1"/>
</dbReference>
<evidence type="ECO:0000256" key="7">
    <source>
        <dbReference type="ARBA" id="ARBA00023027"/>
    </source>
</evidence>
<evidence type="ECO:0000256" key="10">
    <source>
        <dbReference type="SAM" id="MobiDB-lite"/>
    </source>
</evidence>
<dbReference type="PANTHER" id="PTHR10371:SF3">
    <property type="entry name" value="NADH DEHYDROGENASE [UBIQUINONE] FLAVOPROTEIN 2, MITOCHONDRIAL"/>
    <property type="match status" value="1"/>
</dbReference>
<evidence type="ECO:0000256" key="8">
    <source>
        <dbReference type="ARBA" id="ARBA00034078"/>
    </source>
</evidence>
<comment type="cofactor">
    <cofactor evidence="9">
        <name>[2Fe-2S] cluster</name>
        <dbReference type="ChEBI" id="CHEBI:190135"/>
    </cofactor>
    <text evidence="9">Binds 1 [2Fe-2S] cluster.</text>
</comment>
<evidence type="ECO:0000256" key="5">
    <source>
        <dbReference type="ARBA" id="ARBA00023004"/>
    </source>
</evidence>
<dbReference type="AlphaFoldDB" id="A0AAW2ZK69"/>
<dbReference type="FunFam" id="1.10.10.1590:FF:000001">
    <property type="entry name" value="NADH-quinone oxidoreductase subunit E"/>
    <property type="match status" value="1"/>
</dbReference>
<dbReference type="GO" id="GO:0003954">
    <property type="term" value="F:NADH dehydrogenase activity"/>
    <property type="evidence" value="ECO:0007669"/>
    <property type="project" value="TreeGrafter"/>
</dbReference>
<gene>
    <name evidence="11" type="ORF">AKO1_009257</name>
</gene>
<dbReference type="FunFam" id="3.40.30.10:FF:000022">
    <property type="entry name" value="NADH dehydrogenase flavoprotein 2, mitochondrial"/>
    <property type="match status" value="1"/>
</dbReference>
<feature type="binding site" evidence="9">
    <location>
        <position position="173"/>
    </location>
    <ligand>
        <name>[2Fe-2S] cluster</name>
        <dbReference type="ChEBI" id="CHEBI:190135"/>
    </ligand>
</feature>
<dbReference type="CDD" id="cd03064">
    <property type="entry name" value="TRX_Fd_NuoE"/>
    <property type="match status" value="1"/>
</dbReference>
<accession>A0AAW2ZK69</accession>
<dbReference type="SUPFAM" id="SSF52833">
    <property type="entry name" value="Thioredoxin-like"/>
    <property type="match status" value="1"/>
</dbReference>
<dbReference type="InterPro" id="IPR042128">
    <property type="entry name" value="NuoE_dom"/>
</dbReference>
<dbReference type="Proteomes" id="UP001431209">
    <property type="component" value="Unassembled WGS sequence"/>
</dbReference>
<dbReference type="GO" id="GO:0008137">
    <property type="term" value="F:NADH dehydrogenase (ubiquinone) activity"/>
    <property type="evidence" value="ECO:0007669"/>
    <property type="project" value="UniProtKB-ARBA"/>
</dbReference>
<dbReference type="InterPro" id="IPR002023">
    <property type="entry name" value="NuoE-like"/>
</dbReference>
<dbReference type="Gene3D" id="3.40.30.10">
    <property type="entry name" value="Glutaredoxin"/>
    <property type="match status" value="1"/>
</dbReference>
<evidence type="ECO:0000313" key="11">
    <source>
        <dbReference type="EMBL" id="KAL0489830.1"/>
    </source>
</evidence>
<evidence type="ECO:0000256" key="9">
    <source>
        <dbReference type="PIRSR" id="PIRSR000216-1"/>
    </source>
</evidence>
<evidence type="ECO:0000256" key="1">
    <source>
        <dbReference type="ARBA" id="ARBA00010643"/>
    </source>
</evidence>